<dbReference type="PANTHER" id="PTHR33048">
    <property type="entry name" value="PTH11-LIKE INTEGRAL MEMBRANE PROTEIN (AFU_ORTHOLOGUE AFUA_5G11245)"/>
    <property type="match status" value="1"/>
</dbReference>
<feature type="transmembrane region" description="Helical" evidence="7">
    <location>
        <begin position="138"/>
        <end position="162"/>
    </location>
</feature>
<feature type="domain" description="Rhodopsin" evidence="8">
    <location>
        <begin position="43"/>
        <end position="282"/>
    </location>
</feature>
<evidence type="ECO:0000313" key="9">
    <source>
        <dbReference type="EMBL" id="PVH98282.1"/>
    </source>
</evidence>
<evidence type="ECO:0000256" key="2">
    <source>
        <dbReference type="ARBA" id="ARBA00022692"/>
    </source>
</evidence>
<organism evidence="9 10">
    <name type="scientific">Periconia macrospinosa</name>
    <dbReference type="NCBI Taxonomy" id="97972"/>
    <lineage>
        <taxon>Eukaryota</taxon>
        <taxon>Fungi</taxon>
        <taxon>Dikarya</taxon>
        <taxon>Ascomycota</taxon>
        <taxon>Pezizomycotina</taxon>
        <taxon>Dothideomycetes</taxon>
        <taxon>Pleosporomycetidae</taxon>
        <taxon>Pleosporales</taxon>
        <taxon>Massarineae</taxon>
        <taxon>Periconiaceae</taxon>
        <taxon>Periconia</taxon>
    </lineage>
</organism>
<keyword evidence="2 7" id="KW-0812">Transmembrane</keyword>
<dbReference type="Proteomes" id="UP000244855">
    <property type="component" value="Unassembled WGS sequence"/>
</dbReference>
<dbReference type="STRING" id="97972.A0A2V1DJD6"/>
<gene>
    <name evidence="9" type="ORF">DM02DRAFT_630405</name>
</gene>
<evidence type="ECO:0000256" key="6">
    <source>
        <dbReference type="SAM" id="MobiDB-lite"/>
    </source>
</evidence>
<dbReference type="EMBL" id="KZ805417">
    <property type="protein sequence ID" value="PVH98282.1"/>
    <property type="molecule type" value="Genomic_DNA"/>
</dbReference>
<dbReference type="PANTHER" id="PTHR33048:SF156">
    <property type="entry name" value="INTEGRAL MEMBRANE PROTEIN"/>
    <property type="match status" value="1"/>
</dbReference>
<feature type="compositionally biased region" description="Basic and acidic residues" evidence="6">
    <location>
        <begin position="346"/>
        <end position="366"/>
    </location>
</feature>
<feature type="transmembrane region" description="Helical" evidence="7">
    <location>
        <begin position="218"/>
        <end position="239"/>
    </location>
</feature>
<dbReference type="InterPro" id="IPR052337">
    <property type="entry name" value="SAT4-like"/>
</dbReference>
<proteinExistence type="inferred from homology"/>
<evidence type="ECO:0000256" key="7">
    <source>
        <dbReference type="SAM" id="Phobius"/>
    </source>
</evidence>
<comment type="similarity">
    <text evidence="5">Belongs to the SAT4 family.</text>
</comment>
<keyword evidence="3 7" id="KW-1133">Transmembrane helix</keyword>
<feature type="transmembrane region" description="Helical" evidence="7">
    <location>
        <begin position="251"/>
        <end position="274"/>
    </location>
</feature>
<feature type="region of interest" description="Disordered" evidence="6">
    <location>
        <begin position="336"/>
        <end position="366"/>
    </location>
</feature>
<evidence type="ECO:0000256" key="1">
    <source>
        <dbReference type="ARBA" id="ARBA00004141"/>
    </source>
</evidence>
<feature type="transmembrane region" description="Helical" evidence="7">
    <location>
        <begin position="23"/>
        <end position="44"/>
    </location>
</feature>
<dbReference type="AlphaFoldDB" id="A0A2V1DJD6"/>
<name>A0A2V1DJD6_9PLEO</name>
<accession>A0A2V1DJD6</accession>
<protein>
    <recommendedName>
        <fullName evidence="8">Rhodopsin domain-containing protein</fullName>
    </recommendedName>
</protein>
<evidence type="ECO:0000259" key="8">
    <source>
        <dbReference type="Pfam" id="PF20684"/>
    </source>
</evidence>
<keyword evidence="4 7" id="KW-0472">Membrane</keyword>
<feature type="transmembrane region" description="Helical" evidence="7">
    <location>
        <begin position="109"/>
        <end position="132"/>
    </location>
</feature>
<evidence type="ECO:0000256" key="5">
    <source>
        <dbReference type="ARBA" id="ARBA00038359"/>
    </source>
</evidence>
<evidence type="ECO:0000313" key="10">
    <source>
        <dbReference type="Proteomes" id="UP000244855"/>
    </source>
</evidence>
<comment type="subcellular location">
    <subcellularLocation>
        <location evidence="1">Membrane</location>
        <topology evidence="1">Multi-pass membrane protein</topology>
    </subcellularLocation>
</comment>
<reference evidence="9 10" key="1">
    <citation type="journal article" date="2018" name="Sci. Rep.">
        <title>Comparative genomics provides insights into the lifestyle and reveals functional heterogeneity of dark septate endophytic fungi.</title>
        <authorList>
            <person name="Knapp D.G."/>
            <person name="Nemeth J.B."/>
            <person name="Barry K."/>
            <person name="Hainaut M."/>
            <person name="Henrissat B."/>
            <person name="Johnson J."/>
            <person name="Kuo A."/>
            <person name="Lim J.H.P."/>
            <person name="Lipzen A."/>
            <person name="Nolan M."/>
            <person name="Ohm R.A."/>
            <person name="Tamas L."/>
            <person name="Grigoriev I.V."/>
            <person name="Spatafora J.W."/>
            <person name="Nagy L.G."/>
            <person name="Kovacs G.M."/>
        </authorList>
    </citation>
    <scope>NUCLEOTIDE SEQUENCE [LARGE SCALE GENOMIC DNA]</scope>
    <source>
        <strain evidence="9 10">DSE2036</strain>
    </source>
</reference>
<evidence type="ECO:0000256" key="4">
    <source>
        <dbReference type="ARBA" id="ARBA00023136"/>
    </source>
</evidence>
<dbReference type="GO" id="GO:0016020">
    <property type="term" value="C:membrane"/>
    <property type="evidence" value="ECO:0007669"/>
    <property type="project" value="UniProtKB-SubCell"/>
</dbReference>
<feature type="transmembrane region" description="Helical" evidence="7">
    <location>
        <begin position="64"/>
        <end position="88"/>
    </location>
</feature>
<dbReference type="Pfam" id="PF20684">
    <property type="entry name" value="Fung_rhodopsin"/>
    <property type="match status" value="1"/>
</dbReference>
<evidence type="ECO:0000256" key="3">
    <source>
        <dbReference type="ARBA" id="ARBA00022989"/>
    </source>
</evidence>
<sequence length="366" mass="40321">MAVPTDISQASKEYLEEYIGHRLMIVASVFIALNTIFMILFYASRYLAKTLEGWDAYFLVPAGYILNIGLCVCSILAIKIGGAGYHALRVERDDPNKLVVRTKIQKAAELIDFAAITASKLAILALYLKIFALRQYRIATYVVGVIVLVTWLGALVGSMTICKPLAYQWDKSIPGGRCGNLIRGYQIIGIPNLLSDVLIMVIPIPAIWKLQMEMATKIGLVATFLIGSAGTITCIIRVVTFFQSDTLLTDATYMCVITFSILIAEAGTYFIAACMPHLRYLKRRVFPEQSFTKLVDTTIKKLPVKAEASHGVTMGSGSAPKGQIKVTRTTQISVSEGRITGTEPVHGVDFEMQDRAPRESEEYSKV</sequence>
<dbReference type="OrthoDB" id="5329176at2759"/>
<dbReference type="InterPro" id="IPR049326">
    <property type="entry name" value="Rhodopsin_dom_fungi"/>
</dbReference>
<keyword evidence="10" id="KW-1185">Reference proteome</keyword>